<dbReference type="InterPro" id="IPR023765">
    <property type="entry name" value="SBP_5_CS"/>
</dbReference>
<keyword evidence="4 5" id="KW-0732">Signal</keyword>
<dbReference type="Gene3D" id="3.40.190.10">
    <property type="entry name" value="Periplasmic binding protein-like II"/>
    <property type="match status" value="1"/>
</dbReference>
<evidence type="ECO:0000313" key="8">
    <source>
        <dbReference type="Proteomes" id="UP000295680"/>
    </source>
</evidence>
<feature type="domain" description="Solute-binding protein family 5" evidence="6">
    <location>
        <begin position="82"/>
        <end position="447"/>
    </location>
</feature>
<dbReference type="InterPro" id="IPR039424">
    <property type="entry name" value="SBP_5"/>
</dbReference>
<dbReference type="PANTHER" id="PTHR30290">
    <property type="entry name" value="PERIPLASMIC BINDING COMPONENT OF ABC TRANSPORTER"/>
    <property type="match status" value="1"/>
</dbReference>
<comment type="similarity">
    <text evidence="2">Belongs to the bacterial solute-binding protein 5 family.</text>
</comment>
<keyword evidence="3" id="KW-0813">Transport</keyword>
<accession>A0A4R2JPR5</accession>
<dbReference type="Proteomes" id="UP000295680">
    <property type="component" value="Unassembled WGS sequence"/>
</dbReference>
<dbReference type="GO" id="GO:1904680">
    <property type="term" value="F:peptide transmembrane transporter activity"/>
    <property type="evidence" value="ECO:0007669"/>
    <property type="project" value="TreeGrafter"/>
</dbReference>
<dbReference type="PIRSF" id="PIRSF002741">
    <property type="entry name" value="MppA"/>
    <property type="match status" value="1"/>
</dbReference>
<organism evidence="7 8">
    <name type="scientific">Actinocrispum wychmicini</name>
    <dbReference type="NCBI Taxonomy" id="1213861"/>
    <lineage>
        <taxon>Bacteria</taxon>
        <taxon>Bacillati</taxon>
        <taxon>Actinomycetota</taxon>
        <taxon>Actinomycetes</taxon>
        <taxon>Pseudonocardiales</taxon>
        <taxon>Pseudonocardiaceae</taxon>
        <taxon>Actinocrispum</taxon>
    </lineage>
</organism>
<reference evidence="7 8" key="1">
    <citation type="submission" date="2019-03" db="EMBL/GenBank/DDBJ databases">
        <title>Genomic Encyclopedia of Type Strains, Phase IV (KMG-IV): sequencing the most valuable type-strain genomes for metagenomic binning, comparative biology and taxonomic classification.</title>
        <authorList>
            <person name="Goeker M."/>
        </authorList>
    </citation>
    <scope>NUCLEOTIDE SEQUENCE [LARGE SCALE GENOMIC DNA]</scope>
    <source>
        <strain evidence="7 8">DSM 45934</strain>
    </source>
</reference>
<evidence type="ECO:0000256" key="3">
    <source>
        <dbReference type="ARBA" id="ARBA00022448"/>
    </source>
</evidence>
<dbReference type="Gene3D" id="3.90.76.10">
    <property type="entry name" value="Dipeptide-binding Protein, Domain 1"/>
    <property type="match status" value="1"/>
</dbReference>
<evidence type="ECO:0000259" key="6">
    <source>
        <dbReference type="Pfam" id="PF00496"/>
    </source>
</evidence>
<dbReference type="AlphaFoldDB" id="A0A4R2JPR5"/>
<dbReference type="RefSeq" id="WP_132116000.1">
    <property type="nucleotide sequence ID" value="NZ_SLWS01000003.1"/>
</dbReference>
<feature type="signal peptide" evidence="5">
    <location>
        <begin position="1"/>
        <end position="25"/>
    </location>
</feature>
<keyword evidence="8" id="KW-1185">Reference proteome</keyword>
<proteinExistence type="inferred from homology"/>
<dbReference type="InterPro" id="IPR030678">
    <property type="entry name" value="Peptide/Ni-bd"/>
</dbReference>
<feature type="chain" id="PRO_5020652501" evidence="5">
    <location>
        <begin position="26"/>
        <end position="528"/>
    </location>
</feature>
<evidence type="ECO:0000256" key="1">
    <source>
        <dbReference type="ARBA" id="ARBA00004193"/>
    </source>
</evidence>
<dbReference type="SUPFAM" id="SSF53850">
    <property type="entry name" value="Periplasmic binding protein-like II"/>
    <property type="match status" value="1"/>
</dbReference>
<comment type="caution">
    <text evidence="7">The sequence shown here is derived from an EMBL/GenBank/DDBJ whole genome shotgun (WGS) entry which is preliminary data.</text>
</comment>
<dbReference type="PROSITE" id="PS51257">
    <property type="entry name" value="PROKAR_LIPOPROTEIN"/>
    <property type="match status" value="1"/>
</dbReference>
<evidence type="ECO:0000256" key="2">
    <source>
        <dbReference type="ARBA" id="ARBA00005695"/>
    </source>
</evidence>
<dbReference type="InterPro" id="IPR000914">
    <property type="entry name" value="SBP_5_dom"/>
</dbReference>
<dbReference type="GO" id="GO:0015833">
    <property type="term" value="P:peptide transport"/>
    <property type="evidence" value="ECO:0007669"/>
    <property type="project" value="TreeGrafter"/>
</dbReference>
<comment type="subcellular location">
    <subcellularLocation>
        <location evidence="1">Cell membrane</location>
        <topology evidence="1">Lipid-anchor</topology>
    </subcellularLocation>
</comment>
<evidence type="ECO:0000256" key="4">
    <source>
        <dbReference type="ARBA" id="ARBA00022729"/>
    </source>
</evidence>
<dbReference type="GO" id="GO:0043190">
    <property type="term" value="C:ATP-binding cassette (ABC) transporter complex"/>
    <property type="evidence" value="ECO:0007669"/>
    <property type="project" value="InterPro"/>
</dbReference>
<dbReference type="EMBL" id="SLWS01000003">
    <property type="protein sequence ID" value="TCO60772.1"/>
    <property type="molecule type" value="Genomic_DNA"/>
</dbReference>
<evidence type="ECO:0000313" key="7">
    <source>
        <dbReference type="EMBL" id="TCO60772.1"/>
    </source>
</evidence>
<evidence type="ECO:0000256" key="5">
    <source>
        <dbReference type="SAM" id="SignalP"/>
    </source>
</evidence>
<protein>
    <submittedName>
        <fullName evidence="7">Peptide/nickel transport system substrate-binding protein</fullName>
    </submittedName>
</protein>
<dbReference type="Pfam" id="PF00496">
    <property type="entry name" value="SBP_bac_5"/>
    <property type="match status" value="1"/>
</dbReference>
<dbReference type="OrthoDB" id="5243526at2"/>
<dbReference type="PROSITE" id="PS01040">
    <property type="entry name" value="SBP_BACTERIAL_5"/>
    <property type="match status" value="1"/>
</dbReference>
<dbReference type="CDD" id="cd00995">
    <property type="entry name" value="PBP2_NikA_DppA_OppA_like"/>
    <property type="match status" value="1"/>
</dbReference>
<dbReference type="GO" id="GO:0042597">
    <property type="term" value="C:periplasmic space"/>
    <property type="evidence" value="ECO:0007669"/>
    <property type="project" value="UniProtKB-ARBA"/>
</dbReference>
<name>A0A4R2JPR5_9PSEU</name>
<dbReference type="Gene3D" id="3.10.105.10">
    <property type="entry name" value="Dipeptide-binding Protein, Domain 3"/>
    <property type="match status" value="1"/>
</dbReference>
<sequence length="528" mass="56369">MRLTRIVALLSVTALALAGCGGTSAGPQGKRSAGDADIPKLTWAMSGAPRSLDIAHGLDALSNTAIMAAFDSLLNMDHDGNLVPNVATAWTSPDPLTYVYTLRRDVKFWDGSPMTAEDVAYSLRRQIDPAQAAESLVYLGAVQDVTATGPDQVTVKLSAPDPKFKYVPALVWMIQSKSYAQAAGKDLGTPDKPGMGTGPYRVTRFSPADGADFERFDGYWGVRPKVVKLSCKPIGDPEALRLAMTAGDVDGTFGVPLQDARKWERMSGVSMSYTRSIGVSLLSMDVTAAPFDDIHVRRAIAYSVDRQGLLEPLYGGRARVSASPVASLQLSSKVGPEQADKIIAGLPNYPFDLAKAKEELARSKSPGGFTVEVPYSTSQPAARLVLENLARNLGTIGVTLVPKAVPEQQWIATIVAHKDLKLQYLAVGGGTPYPGEMLPILFGKAGAAPNGFNAANITTPDLEAKLAALSDDVGPVLDVMRFNAEELPYVPLFEQDAAHALRSQFVFSPGPTPWMSGVNWVTWIKPAV</sequence>
<gene>
    <name evidence="7" type="ORF">EV192_103347</name>
</gene>
<dbReference type="PANTHER" id="PTHR30290:SF10">
    <property type="entry name" value="PERIPLASMIC OLIGOPEPTIDE-BINDING PROTEIN-RELATED"/>
    <property type="match status" value="1"/>
</dbReference>